<keyword evidence="1" id="KW-0812">Transmembrane</keyword>
<keyword evidence="1" id="KW-1133">Transmembrane helix</keyword>
<sequence length="185" mass="21527">MIFKKIWKAISSEYIPSAICFFLLAKMDYEIISIWPQNESVDDRIKLSLLFIHLVMILVMFTPLINRFLSRVDNEKLEKFIALPQKNKNITYIDYYDFLSGLALSAFYLSILIFTMKSIYEEAGWIISGIYIFTMFVSSISIAALSLLRFIWLFTKFNNYIYWFIVLLASSMCMAVIGAAMKMAS</sequence>
<dbReference type="AlphaFoldDB" id="A0AAJ1JKH3"/>
<accession>A0AAJ1JKH3</accession>
<keyword evidence="1" id="KW-0472">Membrane</keyword>
<proteinExistence type="predicted"/>
<comment type="caution">
    <text evidence="2">The sequence shown here is derived from an EMBL/GenBank/DDBJ whole genome shotgun (WGS) entry which is preliminary data.</text>
</comment>
<feature type="transmembrane region" description="Helical" evidence="1">
    <location>
        <begin position="126"/>
        <end position="154"/>
    </location>
</feature>
<feature type="transmembrane region" description="Helical" evidence="1">
    <location>
        <begin position="160"/>
        <end position="181"/>
    </location>
</feature>
<feature type="transmembrane region" description="Helical" evidence="1">
    <location>
        <begin position="45"/>
        <end position="65"/>
    </location>
</feature>
<gene>
    <name evidence="2" type="ORF">L2102_03395</name>
</gene>
<dbReference type="EMBL" id="JAKIHV010000001">
    <property type="protein sequence ID" value="MDE9622365.1"/>
    <property type="molecule type" value="Genomic_DNA"/>
</dbReference>
<feature type="transmembrane region" description="Helical" evidence="1">
    <location>
        <begin position="6"/>
        <end position="25"/>
    </location>
</feature>
<dbReference type="RefSeq" id="WP_275369489.1">
    <property type="nucleotide sequence ID" value="NZ_JAKIHV010000001.1"/>
</dbReference>
<evidence type="ECO:0000256" key="1">
    <source>
        <dbReference type="SAM" id="Phobius"/>
    </source>
</evidence>
<evidence type="ECO:0000313" key="3">
    <source>
        <dbReference type="Proteomes" id="UP001147046"/>
    </source>
</evidence>
<protein>
    <submittedName>
        <fullName evidence="2">Uncharacterized protein</fullName>
    </submittedName>
</protein>
<feature type="transmembrane region" description="Helical" evidence="1">
    <location>
        <begin position="95"/>
        <end position="114"/>
    </location>
</feature>
<reference evidence="2" key="1">
    <citation type="submission" date="2022-01" db="EMBL/GenBank/DDBJ databases">
        <title>Genetic Characterization of Carbapenem-resistant Citrobacter spp. from China: a multicenter study.</title>
        <authorList>
            <person name="Ye L."/>
        </authorList>
    </citation>
    <scope>NUCLEOTIDE SEQUENCE</scope>
    <source>
        <strain evidence="2">IR5464</strain>
    </source>
</reference>
<dbReference type="Proteomes" id="UP001147046">
    <property type="component" value="Unassembled WGS sequence"/>
</dbReference>
<name>A0AAJ1JKH3_9ENTR</name>
<organism evidence="2 3">
    <name type="scientific">Citrobacter portucalensis</name>
    <dbReference type="NCBI Taxonomy" id="1639133"/>
    <lineage>
        <taxon>Bacteria</taxon>
        <taxon>Pseudomonadati</taxon>
        <taxon>Pseudomonadota</taxon>
        <taxon>Gammaproteobacteria</taxon>
        <taxon>Enterobacterales</taxon>
        <taxon>Enterobacteriaceae</taxon>
        <taxon>Citrobacter</taxon>
        <taxon>Citrobacter freundii complex</taxon>
    </lineage>
</organism>
<evidence type="ECO:0000313" key="2">
    <source>
        <dbReference type="EMBL" id="MDE9622365.1"/>
    </source>
</evidence>